<comment type="caution">
    <text evidence="4">The sequence shown here is derived from an EMBL/GenBank/DDBJ whole genome shotgun (WGS) entry which is preliminary data.</text>
</comment>
<evidence type="ECO:0000313" key="5">
    <source>
        <dbReference type="Proteomes" id="UP000666915"/>
    </source>
</evidence>
<evidence type="ECO:0000259" key="3">
    <source>
        <dbReference type="PROSITE" id="PS50110"/>
    </source>
</evidence>
<gene>
    <name evidence="4" type="ORF">J4557_47720</name>
</gene>
<dbReference type="RefSeq" id="WP_208274414.1">
    <property type="nucleotide sequence ID" value="NZ_JAGEOK010000066.1"/>
</dbReference>
<sequence length="153" mass="17054">MDHPDAPVLAARRRPDATAPQILVVDDQTDWTHVVTAVLREQEWCVRDAIDGADAVTQAERFNPDLVLLDILLPDIDGPEVARRIRARRPDTRVLFLTACDVLDVEIPPGEAYLTKSVSHVDPTAGVRHDLGACRRILRCGWCRTSCGRLLSR</sequence>
<dbReference type="Gene3D" id="3.40.50.2300">
    <property type="match status" value="1"/>
</dbReference>
<protein>
    <submittedName>
        <fullName evidence="4">Response regulator</fullName>
    </submittedName>
</protein>
<reference evidence="4 5" key="1">
    <citation type="submission" date="2021-03" db="EMBL/GenBank/DDBJ databases">
        <authorList>
            <person name="Kanchanasin P."/>
            <person name="Saeng-In P."/>
            <person name="Phongsopitanun W."/>
            <person name="Yuki M."/>
            <person name="Kudo T."/>
            <person name="Ohkuma M."/>
            <person name="Tanasupawat S."/>
        </authorList>
    </citation>
    <scope>NUCLEOTIDE SEQUENCE [LARGE SCALE GENOMIC DNA]</scope>
    <source>
        <strain evidence="4 5">L46</strain>
    </source>
</reference>
<dbReference type="PANTHER" id="PTHR44591">
    <property type="entry name" value="STRESS RESPONSE REGULATOR PROTEIN 1"/>
    <property type="match status" value="1"/>
</dbReference>
<dbReference type="EMBL" id="JAGEOK010000066">
    <property type="protein sequence ID" value="MBO2445218.1"/>
    <property type="molecule type" value="Genomic_DNA"/>
</dbReference>
<evidence type="ECO:0000256" key="2">
    <source>
        <dbReference type="PROSITE-ProRule" id="PRU00169"/>
    </source>
</evidence>
<dbReference type="InterPro" id="IPR050595">
    <property type="entry name" value="Bact_response_regulator"/>
</dbReference>
<dbReference type="InterPro" id="IPR011006">
    <property type="entry name" value="CheY-like_superfamily"/>
</dbReference>
<dbReference type="SMART" id="SM00448">
    <property type="entry name" value="REC"/>
    <property type="match status" value="1"/>
</dbReference>
<evidence type="ECO:0000256" key="1">
    <source>
        <dbReference type="ARBA" id="ARBA00022553"/>
    </source>
</evidence>
<dbReference type="PROSITE" id="PS50110">
    <property type="entry name" value="RESPONSE_REGULATORY"/>
    <property type="match status" value="1"/>
</dbReference>
<dbReference type="Pfam" id="PF00072">
    <property type="entry name" value="Response_reg"/>
    <property type="match status" value="1"/>
</dbReference>
<dbReference type="Proteomes" id="UP000666915">
    <property type="component" value="Unassembled WGS sequence"/>
</dbReference>
<name>A0ABS3RG60_9ACTN</name>
<dbReference type="InterPro" id="IPR001789">
    <property type="entry name" value="Sig_transdc_resp-reg_receiver"/>
</dbReference>
<accession>A0ABS3RG60</accession>
<keyword evidence="1 2" id="KW-0597">Phosphoprotein</keyword>
<feature type="domain" description="Response regulatory" evidence="3">
    <location>
        <begin position="21"/>
        <end position="131"/>
    </location>
</feature>
<feature type="modified residue" description="4-aspartylphosphate" evidence="2">
    <location>
        <position position="70"/>
    </location>
</feature>
<dbReference type="SUPFAM" id="SSF52172">
    <property type="entry name" value="CheY-like"/>
    <property type="match status" value="1"/>
</dbReference>
<proteinExistence type="predicted"/>
<keyword evidence="5" id="KW-1185">Reference proteome</keyword>
<dbReference type="PANTHER" id="PTHR44591:SF3">
    <property type="entry name" value="RESPONSE REGULATORY DOMAIN-CONTAINING PROTEIN"/>
    <property type="match status" value="1"/>
</dbReference>
<organism evidence="4 5">
    <name type="scientific">Actinomadura nitritigenes</name>
    <dbReference type="NCBI Taxonomy" id="134602"/>
    <lineage>
        <taxon>Bacteria</taxon>
        <taxon>Bacillati</taxon>
        <taxon>Actinomycetota</taxon>
        <taxon>Actinomycetes</taxon>
        <taxon>Streptosporangiales</taxon>
        <taxon>Thermomonosporaceae</taxon>
        <taxon>Actinomadura</taxon>
    </lineage>
</organism>
<evidence type="ECO:0000313" key="4">
    <source>
        <dbReference type="EMBL" id="MBO2445218.1"/>
    </source>
</evidence>